<dbReference type="Proteomes" id="UP000249390">
    <property type="component" value="Unassembled WGS sequence"/>
</dbReference>
<feature type="transmembrane region" description="Helical" evidence="1">
    <location>
        <begin position="69"/>
        <end position="91"/>
    </location>
</feature>
<name>A0A328DJE7_9ASTE</name>
<accession>A0A328DJE7</accession>
<dbReference type="EMBL" id="NQVE01000134">
    <property type="protein sequence ID" value="RAL45370.1"/>
    <property type="molecule type" value="Genomic_DNA"/>
</dbReference>
<dbReference type="AlphaFoldDB" id="A0A328DJE7"/>
<organism evidence="2 3">
    <name type="scientific">Cuscuta australis</name>
    <dbReference type="NCBI Taxonomy" id="267555"/>
    <lineage>
        <taxon>Eukaryota</taxon>
        <taxon>Viridiplantae</taxon>
        <taxon>Streptophyta</taxon>
        <taxon>Embryophyta</taxon>
        <taxon>Tracheophyta</taxon>
        <taxon>Spermatophyta</taxon>
        <taxon>Magnoliopsida</taxon>
        <taxon>eudicotyledons</taxon>
        <taxon>Gunneridae</taxon>
        <taxon>Pentapetalae</taxon>
        <taxon>asterids</taxon>
        <taxon>lamiids</taxon>
        <taxon>Solanales</taxon>
        <taxon>Convolvulaceae</taxon>
        <taxon>Cuscuteae</taxon>
        <taxon>Cuscuta</taxon>
        <taxon>Cuscuta subgen. Grammica</taxon>
        <taxon>Cuscuta sect. Cleistogrammica</taxon>
    </lineage>
</organism>
<keyword evidence="1" id="KW-0472">Membrane</keyword>
<keyword evidence="1" id="KW-0812">Transmembrane</keyword>
<evidence type="ECO:0000313" key="2">
    <source>
        <dbReference type="EMBL" id="RAL45370.1"/>
    </source>
</evidence>
<keyword evidence="3" id="KW-1185">Reference proteome</keyword>
<keyword evidence="1" id="KW-1133">Transmembrane helix</keyword>
<protein>
    <submittedName>
        <fullName evidence="2">Uncharacterized protein</fullName>
    </submittedName>
</protein>
<reference evidence="2 3" key="1">
    <citation type="submission" date="2018-06" db="EMBL/GenBank/DDBJ databases">
        <title>The Genome of Cuscuta australis (Dodder) Provides Insight into the Evolution of Plant Parasitism.</title>
        <authorList>
            <person name="Liu H."/>
        </authorList>
    </citation>
    <scope>NUCLEOTIDE SEQUENCE [LARGE SCALE GENOMIC DNA]</scope>
    <source>
        <strain evidence="3">cv. Yunnan</strain>
        <tissue evidence="2">Vines</tissue>
    </source>
</reference>
<proteinExistence type="predicted"/>
<gene>
    <name evidence="2" type="ORF">DM860_013766</name>
</gene>
<evidence type="ECO:0000256" key="1">
    <source>
        <dbReference type="SAM" id="Phobius"/>
    </source>
</evidence>
<sequence length="92" mass="10697">MFIGARSEVKNSFCSNDFKHKCKSWEWAEPELCDRAKKIIPGLLDNIKEKDEEIKSLTMRMKHSQRKRTAAPFLCGLGLGFLLHIAMYVFMM</sequence>
<evidence type="ECO:0000313" key="3">
    <source>
        <dbReference type="Proteomes" id="UP000249390"/>
    </source>
</evidence>
<comment type="caution">
    <text evidence="2">The sequence shown here is derived from an EMBL/GenBank/DDBJ whole genome shotgun (WGS) entry which is preliminary data.</text>
</comment>